<gene>
    <name evidence="4" type="ORF">FPZ49_11135</name>
</gene>
<evidence type="ECO:0000256" key="1">
    <source>
        <dbReference type="ARBA" id="ARBA00007521"/>
    </source>
</evidence>
<keyword evidence="2" id="KW-1277">Toxin-antitoxin system</keyword>
<dbReference type="PIRSF" id="PIRSF033490">
    <property type="entry name" value="MazF"/>
    <property type="match status" value="1"/>
</dbReference>
<dbReference type="Pfam" id="PF02452">
    <property type="entry name" value="PemK_toxin"/>
    <property type="match status" value="1"/>
</dbReference>
<dbReference type="Gene3D" id="2.30.30.110">
    <property type="match status" value="1"/>
</dbReference>
<dbReference type="EMBL" id="VNJI01000011">
    <property type="protein sequence ID" value="TVY09917.1"/>
    <property type="molecule type" value="Genomic_DNA"/>
</dbReference>
<dbReference type="GO" id="GO:0016787">
    <property type="term" value="F:hydrolase activity"/>
    <property type="evidence" value="ECO:0007669"/>
    <property type="project" value="UniProtKB-KW"/>
</dbReference>
<dbReference type="RefSeq" id="WP_144846500.1">
    <property type="nucleotide sequence ID" value="NZ_VNJI01000011.1"/>
</dbReference>
<dbReference type="EC" id="3.1.-.-" evidence="3"/>
<comment type="function">
    <text evidence="3">Toxic component of a type II toxin-antitoxin (TA) system.</text>
</comment>
<dbReference type="SUPFAM" id="SSF50118">
    <property type="entry name" value="Cell growth inhibitor/plasmid maintenance toxic component"/>
    <property type="match status" value="1"/>
</dbReference>
<keyword evidence="3" id="KW-0255">Endonuclease</keyword>
<comment type="similarity">
    <text evidence="1 3">Belongs to the PemK/MazF family.</text>
</comment>
<dbReference type="Proteomes" id="UP000317036">
    <property type="component" value="Unassembled WGS sequence"/>
</dbReference>
<keyword evidence="5" id="KW-1185">Reference proteome</keyword>
<dbReference type="PANTHER" id="PTHR33988:SF2">
    <property type="entry name" value="ENDORIBONUCLEASE MAZF"/>
    <property type="match status" value="1"/>
</dbReference>
<accession>A0A559KCR1</accession>
<dbReference type="InterPro" id="IPR011067">
    <property type="entry name" value="Plasmid_toxin/cell-grow_inhib"/>
</dbReference>
<dbReference type="PANTHER" id="PTHR33988">
    <property type="entry name" value="ENDORIBONUCLEASE MAZF-RELATED"/>
    <property type="match status" value="1"/>
</dbReference>
<dbReference type="GO" id="GO:0016075">
    <property type="term" value="P:rRNA catabolic process"/>
    <property type="evidence" value="ECO:0007669"/>
    <property type="project" value="TreeGrafter"/>
</dbReference>
<evidence type="ECO:0000313" key="4">
    <source>
        <dbReference type="EMBL" id="TVY09917.1"/>
    </source>
</evidence>
<sequence length="124" mass="13703">MDQLEIKRGDIVLCDLTFAVGAEQKGLRPCLVVSNDIGNRFSPVVGICPITSKVKKMLPTHVNLNLKESSIALLEQCRFVDKGRVLHKLDAVVSTRDMTKVDEALMISFGLFNYIPEKQVAACV</sequence>
<dbReference type="OrthoDB" id="9808744at2"/>
<protein>
    <recommendedName>
        <fullName evidence="3">mRNA interferase</fullName>
        <ecNumber evidence="3">3.1.-.-</ecNumber>
    </recommendedName>
</protein>
<comment type="caution">
    <text evidence="4">The sequence shown here is derived from an EMBL/GenBank/DDBJ whole genome shotgun (WGS) entry which is preliminary data.</text>
</comment>
<keyword evidence="3" id="KW-0378">Hydrolase</keyword>
<dbReference type="InterPro" id="IPR003477">
    <property type="entry name" value="PemK-like"/>
</dbReference>
<organism evidence="4 5">
    <name type="scientific">Paenibacillus cremeus</name>
    <dbReference type="NCBI Taxonomy" id="2163881"/>
    <lineage>
        <taxon>Bacteria</taxon>
        <taxon>Bacillati</taxon>
        <taxon>Bacillota</taxon>
        <taxon>Bacilli</taxon>
        <taxon>Bacillales</taxon>
        <taxon>Paenibacillaceae</taxon>
        <taxon>Paenibacillus</taxon>
    </lineage>
</organism>
<evidence type="ECO:0000256" key="3">
    <source>
        <dbReference type="PIRNR" id="PIRNR033490"/>
    </source>
</evidence>
<evidence type="ECO:0000256" key="2">
    <source>
        <dbReference type="ARBA" id="ARBA00022649"/>
    </source>
</evidence>
<keyword evidence="3" id="KW-0540">Nuclease</keyword>
<dbReference type="GO" id="GO:0004521">
    <property type="term" value="F:RNA endonuclease activity"/>
    <property type="evidence" value="ECO:0007669"/>
    <property type="project" value="TreeGrafter"/>
</dbReference>
<proteinExistence type="inferred from homology"/>
<reference evidence="4 5" key="1">
    <citation type="submission" date="2019-07" db="EMBL/GenBank/DDBJ databases">
        <authorList>
            <person name="Kim J."/>
        </authorList>
    </citation>
    <scope>NUCLEOTIDE SEQUENCE [LARGE SCALE GENOMIC DNA]</scope>
    <source>
        <strain evidence="4 5">JC52</strain>
    </source>
</reference>
<dbReference type="GO" id="GO:0003677">
    <property type="term" value="F:DNA binding"/>
    <property type="evidence" value="ECO:0007669"/>
    <property type="project" value="InterPro"/>
</dbReference>
<evidence type="ECO:0000313" key="5">
    <source>
        <dbReference type="Proteomes" id="UP000317036"/>
    </source>
</evidence>
<dbReference type="GO" id="GO:0006402">
    <property type="term" value="P:mRNA catabolic process"/>
    <property type="evidence" value="ECO:0007669"/>
    <property type="project" value="TreeGrafter"/>
</dbReference>
<dbReference type="AlphaFoldDB" id="A0A559KCR1"/>
<name>A0A559KCR1_9BACL</name>